<dbReference type="PANTHER" id="PTHR13799">
    <property type="entry name" value="NGG1 INTERACTING FACTOR 3"/>
    <property type="match status" value="1"/>
</dbReference>
<keyword evidence="4" id="KW-1185">Reference proteome</keyword>
<name>A0A284RUR8_ARMOS</name>
<sequence>MSIPFVKTVCRAMENIAPLRLAEKWDNVGLLLESPSHKLNGNNRVLLTNDLTSSVVEESIALNAPVIVSYHPPIFKPLQSLTLTNPLQASLLRCVAEGISVFSPHTSLDSAWGGVNDWLAKGLGTGKVSALVGEKLDASGTSEGAGGRLMVLDEPVSVKELVSRVKRHLVQVAYPFAVLSDIRTVAICAGSGGSMLVGRDADVYFTGEMSHHEVLASVAAGKHVVLCGHTNTERGYLSQTGCASADIRMMFMLGMQEEGRGCGCGDKEVAEDILVNFQLKFGYMPQVPAESDDLFSAKPILESLAAENNESSTTTSPPAITIKLPSRTAIIRMWTYLIYTTPDGCNKSVSD</sequence>
<protein>
    <submittedName>
        <fullName evidence="3">Related to Protein NIF3 homolog</fullName>
    </submittedName>
</protein>
<dbReference type="OMA" id="DINWSAR"/>
<reference evidence="4" key="1">
    <citation type="journal article" date="2017" name="Nat. Ecol. Evol.">
        <title>Genome expansion and lineage-specific genetic innovations in the forest pathogenic fungi Armillaria.</title>
        <authorList>
            <person name="Sipos G."/>
            <person name="Prasanna A.N."/>
            <person name="Walter M.C."/>
            <person name="O'Connor E."/>
            <person name="Balint B."/>
            <person name="Krizsan K."/>
            <person name="Kiss B."/>
            <person name="Hess J."/>
            <person name="Varga T."/>
            <person name="Slot J."/>
            <person name="Riley R."/>
            <person name="Boka B."/>
            <person name="Rigling D."/>
            <person name="Barry K."/>
            <person name="Lee J."/>
            <person name="Mihaltcheva S."/>
            <person name="LaButti K."/>
            <person name="Lipzen A."/>
            <person name="Waldron R."/>
            <person name="Moloney N.M."/>
            <person name="Sperisen C."/>
            <person name="Kredics L."/>
            <person name="Vagvoelgyi C."/>
            <person name="Patrignani A."/>
            <person name="Fitzpatrick D."/>
            <person name="Nagy I."/>
            <person name="Doyle S."/>
            <person name="Anderson J.B."/>
            <person name="Grigoriev I.V."/>
            <person name="Gueldener U."/>
            <person name="Muensterkoetter M."/>
            <person name="Nagy L.G."/>
        </authorList>
    </citation>
    <scope>NUCLEOTIDE SEQUENCE [LARGE SCALE GENOMIC DNA]</scope>
    <source>
        <strain evidence="4">C18/9</strain>
    </source>
</reference>
<dbReference type="GO" id="GO:0005739">
    <property type="term" value="C:mitochondrion"/>
    <property type="evidence" value="ECO:0007669"/>
    <property type="project" value="TreeGrafter"/>
</dbReference>
<gene>
    <name evidence="3" type="ORF">ARMOST_15882</name>
</gene>
<dbReference type="OrthoDB" id="3345469at2759"/>
<dbReference type="Gene3D" id="3.40.1390.30">
    <property type="entry name" value="NIF3 (NGG1p interacting factor 3)-like"/>
    <property type="match status" value="1"/>
</dbReference>
<dbReference type="EMBL" id="FUEG01000017">
    <property type="protein sequence ID" value="SJL12455.1"/>
    <property type="molecule type" value="Genomic_DNA"/>
</dbReference>
<feature type="binding site" evidence="2">
    <location>
        <position position="71"/>
    </location>
    <ligand>
        <name>a divalent metal cation</name>
        <dbReference type="ChEBI" id="CHEBI:60240"/>
        <label>1</label>
    </ligand>
</feature>
<dbReference type="NCBIfam" id="TIGR00486">
    <property type="entry name" value="YbgI_SA1388"/>
    <property type="match status" value="1"/>
</dbReference>
<feature type="binding site" evidence="2">
    <location>
        <position position="233"/>
    </location>
    <ligand>
        <name>a divalent metal cation</name>
        <dbReference type="ChEBI" id="CHEBI:60240"/>
        <label>1</label>
    </ligand>
</feature>
<keyword evidence="2" id="KW-0479">Metal-binding</keyword>
<dbReference type="Pfam" id="PF01784">
    <property type="entry name" value="DUF34_NIF3"/>
    <property type="match status" value="1"/>
</dbReference>
<dbReference type="GO" id="GO:0046872">
    <property type="term" value="F:metal ion binding"/>
    <property type="evidence" value="ECO:0007669"/>
    <property type="project" value="UniProtKB-KW"/>
</dbReference>
<proteinExistence type="inferred from homology"/>
<accession>A0A284RUR8</accession>
<feature type="binding site" evidence="2">
    <location>
        <position position="109"/>
    </location>
    <ligand>
        <name>a divalent metal cation</name>
        <dbReference type="ChEBI" id="CHEBI:60240"/>
        <label>1</label>
    </ligand>
</feature>
<evidence type="ECO:0000256" key="2">
    <source>
        <dbReference type="PIRSR" id="PIRSR602678-1"/>
    </source>
</evidence>
<evidence type="ECO:0000256" key="1">
    <source>
        <dbReference type="ARBA" id="ARBA00006964"/>
    </source>
</evidence>
<dbReference type="FunFam" id="3.40.1390.30:FF:000001">
    <property type="entry name" value="GTP cyclohydrolase 1 type 2"/>
    <property type="match status" value="1"/>
</dbReference>
<evidence type="ECO:0000313" key="3">
    <source>
        <dbReference type="EMBL" id="SJL12455.1"/>
    </source>
</evidence>
<comment type="similarity">
    <text evidence="1">Belongs to the GTP cyclohydrolase I type 2/NIF3 family.</text>
</comment>
<feature type="binding site" evidence="2">
    <location>
        <position position="229"/>
    </location>
    <ligand>
        <name>a divalent metal cation</name>
        <dbReference type="ChEBI" id="CHEBI:60240"/>
        <label>1</label>
    </ligand>
</feature>
<dbReference type="PANTHER" id="PTHR13799:SF13">
    <property type="entry name" value="NIF3-LIKE PROTEIN 1"/>
    <property type="match status" value="1"/>
</dbReference>
<dbReference type="InterPro" id="IPR036069">
    <property type="entry name" value="DUF34/NIF3_sf"/>
</dbReference>
<dbReference type="SUPFAM" id="SSF102705">
    <property type="entry name" value="NIF3 (NGG1p interacting factor 3)-like"/>
    <property type="match status" value="1"/>
</dbReference>
<dbReference type="STRING" id="47428.A0A284RUR8"/>
<dbReference type="AlphaFoldDB" id="A0A284RUR8"/>
<dbReference type="InterPro" id="IPR002678">
    <property type="entry name" value="DUF34/NIF3"/>
</dbReference>
<organism evidence="3 4">
    <name type="scientific">Armillaria ostoyae</name>
    <name type="common">Armillaria root rot fungus</name>
    <dbReference type="NCBI Taxonomy" id="47428"/>
    <lineage>
        <taxon>Eukaryota</taxon>
        <taxon>Fungi</taxon>
        <taxon>Dikarya</taxon>
        <taxon>Basidiomycota</taxon>
        <taxon>Agaricomycotina</taxon>
        <taxon>Agaricomycetes</taxon>
        <taxon>Agaricomycetidae</taxon>
        <taxon>Agaricales</taxon>
        <taxon>Marasmiineae</taxon>
        <taxon>Physalacriaceae</taxon>
        <taxon>Armillaria</taxon>
    </lineage>
</organism>
<evidence type="ECO:0000313" key="4">
    <source>
        <dbReference type="Proteomes" id="UP000219338"/>
    </source>
</evidence>
<dbReference type="Proteomes" id="UP000219338">
    <property type="component" value="Unassembled WGS sequence"/>
</dbReference>